<dbReference type="EMBL" id="JAKLTN010000001">
    <property type="protein sequence ID" value="MCG2576270.1"/>
    <property type="molecule type" value="Genomic_DNA"/>
</dbReference>
<dbReference type="PANTHER" id="PTHR46743">
    <property type="entry name" value="TEICHOIC ACIDS EXPORT ATP-BINDING PROTEIN TAGH"/>
    <property type="match status" value="1"/>
</dbReference>
<dbReference type="InterPro" id="IPR003593">
    <property type="entry name" value="AAA+_ATPase"/>
</dbReference>
<dbReference type="InterPro" id="IPR050683">
    <property type="entry name" value="Bact_Polysacc_Export_ATP-bd"/>
</dbReference>
<evidence type="ECO:0000256" key="5">
    <source>
        <dbReference type="ARBA" id="ARBA00022840"/>
    </source>
</evidence>
<keyword evidence="4" id="KW-0547">Nucleotide-binding</keyword>
<gene>
    <name evidence="7" type="ORF">LZ012_04605</name>
</gene>
<sequence>MNLCVALEGVSKVYPAGNSATGDLMNAMGGHAPQAGLPSGKLAVDQVTLTLKEGERLGIVGRNGAGKSTLLHMIAGISDPSSGEIRINGKVTSIMTLGVGLRDDLTGRENIYVDGEIQGKSRAEVDTVIDQVIEFSELGKFIEYPVRTYSTGMKARLAFSMITHIDPEILIIDEALSVGDATFSAKATARILEICAKGKIVILVSHGMQSVRDICNRCIYLKDGRVVMDGTPEVVTKAYINEVRGEDEAALMARFAAHVGNRSAVSGYEIDTPVMLSGDGHDHSVRIEAVQTLKVRVRGAIPLANSEAICRIRIVRLDDLLLFQQDFETGAFGEGDGAFGVELEFAPLPLAPAIYRLDVELHDRPVTGTSACAVSSAIFEVYSLSPPAGGKPMLYYPVRAGASPA</sequence>
<evidence type="ECO:0000256" key="1">
    <source>
        <dbReference type="ARBA" id="ARBA00005417"/>
    </source>
</evidence>
<evidence type="ECO:0000256" key="4">
    <source>
        <dbReference type="ARBA" id="ARBA00022741"/>
    </source>
</evidence>
<dbReference type="RefSeq" id="WP_275708007.1">
    <property type="nucleotide sequence ID" value="NZ_JAKLTN010000001.1"/>
</dbReference>
<dbReference type="InterPro" id="IPR015860">
    <property type="entry name" value="ABC_transpr_TagH-like"/>
</dbReference>
<protein>
    <submittedName>
        <fullName evidence="7">ABC transporter ATP-binding protein</fullName>
    </submittedName>
</protein>
<organism evidence="7 8">
    <name type="scientific">Dechloromonas hankyongensis</name>
    <dbReference type="NCBI Taxonomy" id="2908002"/>
    <lineage>
        <taxon>Bacteria</taxon>
        <taxon>Pseudomonadati</taxon>
        <taxon>Pseudomonadota</taxon>
        <taxon>Betaproteobacteria</taxon>
        <taxon>Rhodocyclales</taxon>
        <taxon>Azonexaceae</taxon>
        <taxon>Dechloromonas</taxon>
    </lineage>
</organism>
<dbReference type="GO" id="GO:0005524">
    <property type="term" value="F:ATP binding"/>
    <property type="evidence" value="ECO:0007669"/>
    <property type="project" value="UniProtKB-KW"/>
</dbReference>
<dbReference type="PANTHER" id="PTHR46743:SF2">
    <property type="entry name" value="TEICHOIC ACIDS EXPORT ATP-BINDING PROTEIN TAGH"/>
    <property type="match status" value="1"/>
</dbReference>
<dbReference type="Gene3D" id="3.40.50.300">
    <property type="entry name" value="P-loop containing nucleotide triphosphate hydrolases"/>
    <property type="match status" value="1"/>
</dbReference>
<dbReference type="CDD" id="cd03220">
    <property type="entry name" value="ABC_KpsT_Wzt"/>
    <property type="match status" value="1"/>
</dbReference>
<proteinExistence type="inferred from homology"/>
<keyword evidence="3" id="KW-0472">Membrane</keyword>
<dbReference type="InterPro" id="IPR003439">
    <property type="entry name" value="ABC_transporter-like_ATP-bd"/>
</dbReference>
<dbReference type="InterPro" id="IPR027417">
    <property type="entry name" value="P-loop_NTPase"/>
</dbReference>
<dbReference type="SMART" id="SM00382">
    <property type="entry name" value="AAA"/>
    <property type="match status" value="1"/>
</dbReference>
<comment type="caution">
    <text evidence="7">The sequence shown here is derived from an EMBL/GenBank/DDBJ whole genome shotgun (WGS) entry which is preliminary data.</text>
</comment>
<keyword evidence="8" id="KW-1185">Reference proteome</keyword>
<evidence type="ECO:0000259" key="6">
    <source>
        <dbReference type="PROSITE" id="PS50893"/>
    </source>
</evidence>
<keyword evidence="2" id="KW-0813">Transport</keyword>
<dbReference type="Proteomes" id="UP001165384">
    <property type="component" value="Unassembled WGS sequence"/>
</dbReference>
<feature type="domain" description="ABC transporter" evidence="6">
    <location>
        <begin position="5"/>
        <end position="248"/>
    </location>
</feature>
<reference evidence="7" key="1">
    <citation type="submission" date="2022-01" db="EMBL/GenBank/DDBJ databases">
        <authorList>
            <person name="Jo J.-H."/>
            <person name="Im W.-T."/>
        </authorList>
    </citation>
    <scope>NUCLEOTIDE SEQUENCE</scope>
    <source>
        <strain evidence="7">XY25</strain>
    </source>
</reference>
<accession>A0ABS9JZE0</accession>
<dbReference type="PROSITE" id="PS50893">
    <property type="entry name" value="ABC_TRANSPORTER_2"/>
    <property type="match status" value="1"/>
</dbReference>
<evidence type="ECO:0000313" key="8">
    <source>
        <dbReference type="Proteomes" id="UP001165384"/>
    </source>
</evidence>
<evidence type="ECO:0000256" key="2">
    <source>
        <dbReference type="ARBA" id="ARBA00022448"/>
    </source>
</evidence>
<keyword evidence="3" id="KW-1003">Cell membrane</keyword>
<comment type="similarity">
    <text evidence="1">Belongs to the ABC transporter superfamily.</text>
</comment>
<dbReference type="SUPFAM" id="SSF52540">
    <property type="entry name" value="P-loop containing nucleoside triphosphate hydrolases"/>
    <property type="match status" value="1"/>
</dbReference>
<name>A0ABS9JZE0_9RHOO</name>
<keyword evidence="5 7" id="KW-0067">ATP-binding</keyword>
<dbReference type="Pfam" id="PF00005">
    <property type="entry name" value="ABC_tran"/>
    <property type="match status" value="1"/>
</dbReference>
<evidence type="ECO:0000256" key="3">
    <source>
        <dbReference type="ARBA" id="ARBA00022475"/>
    </source>
</evidence>
<evidence type="ECO:0000313" key="7">
    <source>
        <dbReference type="EMBL" id="MCG2576270.1"/>
    </source>
</evidence>